<reference evidence="2" key="1">
    <citation type="submission" date="2021-01" db="EMBL/GenBank/DDBJ databases">
        <authorList>
            <person name="Corre E."/>
            <person name="Pelletier E."/>
            <person name="Niang G."/>
            <person name="Scheremetjew M."/>
            <person name="Finn R."/>
            <person name="Kale V."/>
            <person name="Holt S."/>
            <person name="Cochrane G."/>
            <person name="Meng A."/>
            <person name="Brown T."/>
            <person name="Cohen L."/>
        </authorList>
    </citation>
    <scope>NUCLEOTIDE SEQUENCE</scope>
    <source>
        <strain evidence="2">CCMP1756</strain>
    </source>
</reference>
<evidence type="ECO:0000313" key="4">
    <source>
        <dbReference type="Proteomes" id="UP000789595"/>
    </source>
</evidence>
<dbReference type="EMBL" id="HBIW01007829">
    <property type="protein sequence ID" value="CAE0691163.1"/>
    <property type="molecule type" value="Transcribed_RNA"/>
</dbReference>
<dbReference type="AlphaFoldDB" id="A0A7S4E5S9"/>
<dbReference type="EMBL" id="CAKKNE010000003">
    <property type="protein sequence ID" value="CAH0371293.1"/>
    <property type="molecule type" value="Genomic_DNA"/>
</dbReference>
<keyword evidence="4" id="KW-1185">Reference proteome</keyword>
<reference evidence="3" key="2">
    <citation type="submission" date="2021-11" db="EMBL/GenBank/DDBJ databases">
        <authorList>
            <consortium name="Genoscope - CEA"/>
            <person name="William W."/>
        </authorList>
    </citation>
    <scope>NUCLEOTIDE SEQUENCE</scope>
</reference>
<proteinExistence type="predicted"/>
<accession>A0A7S4E5S9</accession>
<evidence type="ECO:0000313" key="2">
    <source>
        <dbReference type="EMBL" id="CAE0691163.1"/>
    </source>
</evidence>
<evidence type="ECO:0000256" key="1">
    <source>
        <dbReference type="SAM" id="MobiDB-lite"/>
    </source>
</evidence>
<gene>
    <name evidence="2" type="ORF">PCAL00307_LOCUS6599</name>
    <name evidence="3" type="ORF">PECAL_3P12260</name>
</gene>
<name>A0A7S4E5S9_9STRA</name>
<organism evidence="2">
    <name type="scientific">Pelagomonas calceolata</name>
    <dbReference type="NCBI Taxonomy" id="35677"/>
    <lineage>
        <taxon>Eukaryota</taxon>
        <taxon>Sar</taxon>
        <taxon>Stramenopiles</taxon>
        <taxon>Ochrophyta</taxon>
        <taxon>Pelagophyceae</taxon>
        <taxon>Pelagomonadales</taxon>
        <taxon>Pelagomonadaceae</taxon>
        <taxon>Pelagomonas</taxon>
    </lineage>
</organism>
<feature type="compositionally biased region" description="Basic residues" evidence="1">
    <location>
        <begin position="26"/>
        <end position="41"/>
    </location>
</feature>
<sequence length="435" mass="47895">MAWDRKGGRLVRRGLRSDVTPSELPRRRRRRARPKPRRHHLGTLPDDIAKRVFAFVAPPADPIPFLRILATDSAVRGLVNRCCLEHLNTCAVDAADGILLMRAFARARAPLRSLTVHLGSDEVPMLRWLLETCDTTNLSRVRISVSRNVRSMLLSSEALVHGHPNADGIIDIEADAFEVPTMDDFRRVVAWTPDPTLRPAVSALRSLTLVSCTDDVLRLFGASDGSLELPNVRTLRMTLPQRERRYRWDAATGLSVELPSVVNDFALLRRLPRLHTLQLNGCADTRISIASPSLRILDLARAAKHCFIHSIACPMLTAIYVRDSSYGTGIRRVVPLTVGMAEHVGQYEGSCIGDPVIKWAEKSRGNGWGAGGGVVSVPAAGNTWAAAHYEDIPHDYGGESDSDSFRVISLPAACTVHFGSDSDLVTISERYARLV</sequence>
<evidence type="ECO:0000313" key="3">
    <source>
        <dbReference type="EMBL" id="CAH0371293.1"/>
    </source>
</evidence>
<dbReference type="Proteomes" id="UP000789595">
    <property type="component" value="Unassembled WGS sequence"/>
</dbReference>
<feature type="region of interest" description="Disordered" evidence="1">
    <location>
        <begin position="14"/>
        <end position="42"/>
    </location>
</feature>
<protein>
    <submittedName>
        <fullName evidence="2">Uncharacterized protein</fullName>
    </submittedName>
</protein>